<sequence>MATNGVEDVINHSLPVVKVEKDKHIRYSTKDFIFHSEWGTENNSKFDQALQDSWDRAKDGGHFRYDLGDLTTRILPGEYGFVAQLNTKRATHKRKPQEMRSLAQPFNPNNFNFTKVKPGEILMEISKTVNNEEGNQGQDVSNHVVVINVSPLEYCSILLVPDINLHLPQALTLDALVVGIEMILLSATRSFRVGWNGLCALASVNHLHFHAYYLDYQLRLETEPTQQLIGPCHILPSWPVPGFVFQLEDGDVSSLARNVHTVARYFHENEIAHNVFMMRGAELGDKTTPESTTLRSVHLAKKASLW</sequence>
<dbReference type="PANTHER" id="PTHR20884">
    <property type="entry name" value="GDP-D-GLUCOSE PHOSPHORYLASE 1"/>
    <property type="match status" value="1"/>
</dbReference>
<keyword evidence="3" id="KW-1185">Reference proteome</keyword>
<dbReference type="InterPro" id="IPR026506">
    <property type="entry name" value="GDPGP"/>
</dbReference>
<feature type="domain" description="GDPGP1-like N-terminal" evidence="1">
    <location>
        <begin position="45"/>
        <end position="212"/>
    </location>
</feature>
<name>A0A2G8JVR1_STIJA</name>
<comment type="caution">
    <text evidence="2">The sequence shown here is derived from an EMBL/GenBank/DDBJ whole genome shotgun (WGS) entry which is preliminary data.</text>
</comment>
<evidence type="ECO:0000313" key="3">
    <source>
        <dbReference type="Proteomes" id="UP000230750"/>
    </source>
</evidence>
<organism evidence="2 3">
    <name type="scientific">Stichopus japonicus</name>
    <name type="common">Sea cucumber</name>
    <dbReference type="NCBI Taxonomy" id="307972"/>
    <lineage>
        <taxon>Eukaryota</taxon>
        <taxon>Metazoa</taxon>
        <taxon>Echinodermata</taxon>
        <taxon>Eleutherozoa</taxon>
        <taxon>Echinozoa</taxon>
        <taxon>Holothuroidea</taxon>
        <taxon>Aspidochirotacea</taxon>
        <taxon>Aspidochirotida</taxon>
        <taxon>Stichopodidae</taxon>
        <taxon>Apostichopus</taxon>
    </lineage>
</organism>
<dbReference type="AlphaFoldDB" id="A0A2G8JVR1"/>
<dbReference type="InterPro" id="IPR058866">
    <property type="entry name" value="GDPGP1_N"/>
</dbReference>
<dbReference type="GO" id="GO:0016787">
    <property type="term" value="F:hydrolase activity"/>
    <property type="evidence" value="ECO:0007669"/>
    <property type="project" value="UniProtKB-KW"/>
</dbReference>
<evidence type="ECO:0000313" key="2">
    <source>
        <dbReference type="EMBL" id="PIK39809.1"/>
    </source>
</evidence>
<evidence type="ECO:0000259" key="1">
    <source>
        <dbReference type="Pfam" id="PF26217"/>
    </source>
</evidence>
<dbReference type="Pfam" id="PF26217">
    <property type="entry name" value="GDPGP1_N"/>
    <property type="match status" value="1"/>
</dbReference>
<dbReference type="STRING" id="307972.A0A2G8JVR1"/>
<reference evidence="2" key="1">
    <citation type="journal article" date="2017" name="PLoS Biol.">
        <title>The sea cucumber genome provides insights into morphological evolution and visceral regeneration.</title>
        <authorList>
            <person name="Zhang X."/>
            <person name="Sun L."/>
            <person name="Yuan J."/>
            <person name="Sun Y."/>
            <person name="Gao Y."/>
            <person name="Zhang L."/>
            <person name="Li S."/>
            <person name="Dai H."/>
            <person name="Hamel J.F."/>
            <person name="Liu C."/>
            <person name="Yu Y."/>
            <person name="Liu S."/>
            <person name="Lin W."/>
            <person name="Guo K."/>
            <person name="Jin S."/>
            <person name="Xu P."/>
            <person name="Storey K.B."/>
            <person name="Huan P."/>
            <person name="Zhang T."/>
            <person name="Zhou Y."/>
            <person name="Zhang J."/>
            <person name="Lin C."/>
            <person name="Li X."/>
            <person name="Xing L."/>
            <person name="Huo D."/>
            <person name="Sun M."/>
            <person name="Wang L."/>
            <person name="Mercier A."/>
            <person name="Li F."/>
            <person name="Yang H."/>
            <person name="Xiang J."/>
        </authorList>
    </citation>
    <scope>NUCLEOTIDE SEQUENCE [LARGE SCALE GENOMIC DNA]</scope>
    <source>
        <strain evidence="2">Shaxun</strain>
        <tissue evidence="2">Muscle</tissue>
    </source>
</reference>
<dbReference type="GO" id="GO:0005085">
    <property type="term" value="F:guanyl-nucleotide exchange factor activity"/>
    <property type="evidence" value="ECO:0007669"/>
    <property type="project" value="UniProtKB-KW"/>
</dbReference>
<dbReference type="PANTHER" id="PTHR20884:SF8">
    <property type="entry name" value="GDP-D-GLUCOSE PHOSPHORYLASE 1"/>
    <property type="match status" value="1"/>
</dbReference>
<proteinExistence type="predicted"/>
<dbReference type="Proteomes" id="UP000230750">
    <property type="component" value="Unassembled WGS sequence"/>
</dbReference>
<protein>
    <submittedName>
        <fullName evidence="2">Putative GDP-D-glucose phosphorylase 1-like</fullName>
    </submittedName>
</protein>
<dbReference type="GO" id="GO:0000166">
    <property type="term" value="F:nucleotide binding"/>
    <property type="evidence" value="ECO:0007669"/>
    <property type="project" value="UniProtKB-KW"/>
</dbReference>
<dbReference type="EMBL" id="MRZV01001198">
    <property type="protein sequence ID" value="PIK39809.1"/>
    <property type="molecule type" value="Genomic_DNA"/>
</dbReference>
<dbReference type="OrthoDB" id="417175at2759"/>
<dbReference type="GO" id="GO:0080048">
    <property type="term" value="F:GDP-D-glucose phosphorylase activity"/>
    <property type="evidence" value="ECO:0007669"/>
    <property type="project" value="UniProtKB-EC"/>
</dbReference>
<dbReference type="GO" id="GO:0005737">
    <property type="term" value="C:cytoplasm"/>
    <property type="evidence" value="ECO:0007669"/>
    <property type="project" value="UniProtKB-SubCell"/>
</dbReference>
<accession>A0A2G8JVR1</accession>
<gene>
    <name evidence="2" type="ORF">BSL78_23344</name>
</gene>
<dbReference type="GO" id="GO:0006006">
    <property type="term" value="P:glucose metabolic process"/>
    <property type="evidence" value="ECO:0007669"/>
    <property type="project" value="TreeGrafter"/>
</dbReference>